<gene>
    <name evidence="2" type="ORF">IAE60_15220</name>
</gene>
<dbReference type="GeneID" id="81472336"/>
<dbReference type="Proteomes" id="UP000515838">
    <property type="component" value="Chromosome"/>
</dbReference>
<accession>A0A7G9TAY0</accession>
<dbReference type="PROSITE" id="PS51257">
    <property type="entry name" value="PROKAR_LIPOPROTEIN"/>
    <property type="match status" value="1"/>
</dbReference>
<name>A0A7G9TAY0_PSEMX</name>
<reference evidence="2 3" key="1">
    <citation type="submission" date="2020-08" db="EMBL/GenBank/DDBJ databases">
        <title>Streptomycin Non-resistant strain, P. mexicana.</title>
        <authorList>
            <person name="Ganesh-Kumar S."/>
            <person name="Zhe T."/>
            <person name="Yu Z."/>
            <person name="Min Y."/>
        </authorList>
    </citation>
    <scope>NUCLEOTIDE SEQUENCE [LARGE SCALE GENOMIC DNA]</scope>
    <source>
        <strain evidence="2 3">GTZY2</strain>
    </source>
</reference>
<proteinExistence type="predicted"/>
<feature type="region of interest" description="Disordered" evidence="1">
    <location>
        <begin position="30"/>
        <end position="55"/>
    </location>
</feature>
<evidence type="ECO:0000313" key="2">
    <source>
        <dbReference type="EMBL" id="QNN77255.1"/>
    </source>
</evidence>
<evidence type="ECO:0000313" key="3">
    <source>
        <dbReference type="Proteomes" id="UP000515838"/>
    </source>
</evidence>
<dbReference type="RefSeq" id="WP_187572901.1">
    <property type="nucleotide sequence ID" value="NZ_CP060731.1"/>
</dbReference>
<sequence>MEFIRTCGFLLAASVATACSQELPSRAVSQELGGGEHIENPDTGLPTNPSKRRLPGSVKIISDKDENFGIDLSAVTPEQASIVKSAWRSYETILSGGRPDCPEAPFAPSDGGTTIYFCDGYDIVRVHGLSGTAESPGYDYGPSLDLLNGQRVERLKFYTQADMAKLDRPAP</sequence>
<dbReference type="EMBL" id="CP060731">
    <property type="protein sequence ID" value="QNN77255.1"/>
    <property type="molecule type" value="Genomic_DNA"/>
</dbReference>
<dbReference type="AlphaFoldDB" id="A0A7G9TAY0"/>
<organism evidence="2 3">
    <name type="scientific">Pseudoxanthomonas mexicana</name>
    <dbReference type="NCBI Taxonomy" id="128785"/>
    <lineage>
        <taxon>Bacteria</taxon>
        <taxon>Pseudomonadati</taxon>
        <taxon>Pseudomonadota</taxon>
        <taxon>Gammaproteobacteria</taxon>
        <taxon>Lysobacterales</taxon>
        <taxon>Lysobacteraceae</taxon>
        <taxon>Pseudoxanthomonas</taxon>
    </lineage>
</organism>
<protein>
    <submittedName>
        <fullName evidence="2">Uncharacterized protein</fullName>
    </submittedName>
</protein>
<evidence type="ECO:0000256" key="1">
    <source>
        <dbReference type="SAM" id="MobiDB-lite"/>
    </source>
</evidence>